<evidence type="ECO:0000256" key="9">
    <source>
        <dbReference type="SAM" id="SignalP"/>
    </source>
</evidence>
<feature type="chain" id="PRO_5031504644" description="EF-hand domain-containing protein" evidence="9">
    <location>
        <begin position="22"/>
        <end position="579"/>
    </location>
</feature>
<dbReference type="Gene3D" id="1.10.238.10">
    <property type="entry name" value="EF-hand"/>
    <property type="match status" value="1"/>
</dbReference>
<evidence type="ECO:0000256" key="1">
    <source>
        <dbReference type="ARBA" id="ARBA00004651"/>
    </source>
</evidence>
<proteinExistence type="predicted"/>
<organism evidence="11">
    <name type="scientific">Hanusia phi</name>
    <dbReference type="NCBI Taxonomy" id="3032"/>
    <lineage>
        <taxon>Eukaryota</taxon>
        <taxon>Cryptophyceae</taxon>
        <taxon>Pyrenomonadales</taxon>
        <taxon>Geminigeraceae</taxon>
        <taxon>Hanusia</taxon>
    </lineage>
</organism>
<evidence type="ECO:0000259" key="10">
    <source>
        <dbReference type="PROSITE" id="PS50222"/>
    </source>
</evidence>
<dbReference type="PANTHER" id="PTHR33281:SF19">
    <property type="entry name" value="VOLTAGE-DEPENDENT ANION CHANNEL-FORMING PROTEIN YNEE"/>
    <property type="match status" value="1"/>
</dbReference>
<gene>
    <name evidence="11" type="ORF">HPHI1048_LOCUS16613</name>
</gene>
<dbReference type="InterPro" id="IPR044669">
    <property type="entry name" value="YneE/VCCN1/2-like"/>
</dbReference>
<sequence length="579" mass="64625">MAFRLLLKLVLAAHHAALAWSFCHVPRSAATARQSAGRECALLENRFSQRDAVRWSRRRHAPTMVLQTKKDNPDKFVRSTRATSTLFLVEDLTTDDGLQLWGKELRNARSNWVSDIMTTGRSRVLSKISGRLAISTLWAGSVAVFFAFSPQEWKISDIFEVPGWPHELVGGFLAILLVFRTDQAYDRFWEGRQQWASLAGQLRSLTRIAVSNFEGQQLDEVLAHLSALPVALKQHLRGERNPVELEVVFETFDVKKSRSTFWYDTIDSIMGANNMPVTLLTSLSCSIKDLLQHENASKGQIWDRMESSISELANVISECEKLKCTPIPLSYSRHTSRFFTLFSLTLPFALVETTTPFLVAPIVAGVSWILFSVEEIGHVIEEPFGNGLAQETAAAAALSDERIRAVFDFFDLDKSGSIDKTEFFLAMQKLGVAMPASEVNDVVSKFDTNGNELVEFEEFKALLTYYAERRRLSANGDGDDKDELDVSGSFANALGSILVDGIKGFYMVVGMIFGINSSSSGVRQLEVLPLARYCRAIQKDILQQAVFVAAGSSRKRYMTMARELGRAGGRQGLQDEIMQ</sequence>
<evidence type="ECO:0000256" key="2">
    <source>
        <dbReference type="ARBA" id="ARBA00022448"/>
    </source>
</evidence>
<protein>
    <recommendedName>
        <fullName evidence="10">EF-hand domain-containing protein</fullName>
    </recommendedName>
</protein>
<evidence type="ECO:0000256" key="7">
    <source>
        <dbReference type="ARBA" id="ARBA00023065"/>
    </source>
</evidence>
<dbReference type="InterPro" id="IPR011992">
    <property type="entry name" value="EF-hand-dom_pair"/>
</dbReference>
<keyword evidence="7" id="KW-0406">Ion transport</keyword>
<dbReference type="InterPro" id="IPR018247">
    <property type="entry name" value="EF_Hand_1_Ca_BS"/>
</dbReference>
<dbReference type="GO" id="GO:0005509">
    <property type="term" value="F:calcium ion binding"/>
    <property type="evidence" value="ECO:0007669"/>
    <property type="project" value="InterPro"/>
</dbReference>
<evidence type="ECO:0000256" key="4">
    <source>
        <dbReference type="ARBA" id="ARBA00022692"/>
    </source>
</evidence>
<dbReference type="Pfam" id="PF25539">
    <property type="entry name" value="Bestrophin_2"/>
    <property type="match status" value="1"/>
</dbReference>
<dbReference type="SMART" id="SM00054">
    <property type="entry name" value="EFh"/>
    <property type="match status" value="2"/>
</dbReference>
<name>A0A7S0EUR0_9CRYP</name>
<comment type="subcellular location">
    <subcellularLocation>
        <location evidence="1">Cell membrane</location>
        <topology evidence="1">Multi-pass membrane protein</topology>
    </subcellularLocation>
</comment>
<accession>A0A7S0EUR0</accession>
<evidence type="ECO:0000256" key="3">
    <source>
        <dbReference type="ARBA" id="ARBA00022475"/>
    </source>
</evidence>
<reference evidence="11" key="1">
    <citation type="submission" date="2021-01" db="EMBL/GenBank/DDBJ databases">
        <authorList>
            <person name="Corre E."/>
            <person name="Pelletier E."/>
            <person name="Niang G."/>
            <person name="Scheremetjew M."/>
            <person name="Finn R."/>
            <person name="Kale V."/>
            <person name="Holt S."/>
            <person name="Cochrane G."/>
            <person name="Meng A."/>
            <person name="Brown T."/>
            <person name="Cohen L."/>
        </authorList>
    </citation>
    <scope>NUCLEOTIDE SEQUENCE</scope>
    <source>
        <strain evidence="11">CCMP325</strain>
    </source>
</reference>
<feature type="signal peptide" evidence="9">
    <location>
        <begin position="1"/>
        <end position="21"/>
    </location>
</feature>
<dbReference type="GO" id="GO:0005886">
    <property type="term" value="C:plasma membrane"/>
    <property type="evidence" value="ECO:0007669"/>
    <property type="project" value="UniProtKB-SubCell"/>
</dbReference>
<dbReference type="AlphaFoldDB" id="A0A7S0EUR0"/>
<dbReference type="SUPFAM" id="SSF47473">
    <property type="entry name" value="EF-hand"/>
    <property type="match status" value="1"/>
</dbReference>
<dbReference type="PROSITE" id="PS50222">
    <property type="entry name" value="EF_HAND_2"/>
    <property type="match status" value="2"/>
</dbReference>
<keyword evidence="2" id="KW-0813">Transport</keyword>
<dbReference type="Pfam" id="PF13499">
    <property type="entry name" value="EF-hand_7"/>
    <property type="match status" value="1"/>
</dbReference>
<keyword evidence="5" id="KW-0106">Calcium</keyword>
<keyword evidence="8" id="KW-0472">Membrane</keyword>
<evidence type="ECO:0000256" key="6">
    <source>
        <dbReference type="ARBA" id="ARBA00022989"/>
    </source>
</evidence>
<keyword evidence="3" id="KW-1003">Cell membrane</keyword>
<dbReference type="EMBL" id="HBEO01024692">
    <property type="protein sequence ID" value="CAD8495412.1"/>
    <property type="molecule type" value="Transcribed_RNA"/>
</dbReference>
<dbReference type="CDD" id="cd00051">
    <property type="entry name" value="EFh"/>
    <property type="match status" value="1"/>
</dbReference>
<keyword evidence="6" id="KW-1133">Transmembrane helix</keyword>
<evidence type="ECO:0000256" key="8">
    <source>
        <dbReference type="ARBA" id="ARBA00023136"/>
    </source>
</evidence>
<evidence type="ECO:0000313" key="11">
    <source>
        <dbReference type="EMBL" id="CAD8495412.1"/>
    </source>
</evidence>
<feature type="domain" description="EF-hand" evidence="10">
    <location>
        <begin position="434"/>
        <end position="469"/>
    </location>
</feature>
<keyword evidence="4" id="KW-0812">Transmembrane</keyword>
<feature type="domain" description="EF-hand" evidence="10">
    <location>
        <begin position="398"/>
        <end position="433"/>
    </location>
</feature>
<dbReference type="InterPro" id="IPR002048">
    <property type="entry name" value="EF_hand_dom"/>
</dbReference>
<keyword evidence="9" id="KW-0732">Signal</keyword>
<evidence type="ECO:0000256" key="5">
    <source>
        <dbReference type="ARBA" id="ARBA00022837"/>
    </source>
</evidence>
<dbReference type="GO" id="GO:0005254">
    <property type="term" value="F:chloride channel activity"/>
    <property type="evidence" value="ECO:0007669"/>
    <property type="project" value="InterPro"/>
</dbReference>
<dbReference type="PROSITE" id="PS00018">
    <property type="entry name" value="EF_HAND_1"/>
    <property type="match status" value="1"/>
</dbReference>
<dbReference type="PANTHER" id="PTHR33281">
    <property type="entry name" value="UPF0187 PROTEIN YNEE"/>
    <property type="match status" value="1"/>
</dbReference>